<proteinExistence type="predicted"/>
<reference evidence="2" key="1">
    <citation type="submission" date="2013-09" db="EMBL/GenBank/DDBJ databases">
        <title>Corchorus olitorius genome sequencing.</title>
        <authorList>
            <person name="Alam M."/>
            <person name="Haque M.S."/>
            <person name="Islam M.S."/>
            <person name="Emdad E.M."/>
            <person name="Islam M.M."/>
            <person name="Ahmed B."/>
            <person name="Halim A."/>
            <person name="Hossen Q.M.M."/>
            <person name="Hossain M.Z."/>
            <person name="Ahmed R."/>
            <person name="Khan M.M."/>
            <person name="Islam R."/>
            <person name="Rashid M.M."/>
            <person name="Khan S.A."/>
            <person name="Rahman M.S."/>
            <person name="Alam M."/>
            <person name="Yahiya A.S."/>
            <person name="Khan M.S."/>
            <person name="Azam M.S."/>
            <person name="Haque T."/>
            <person name="Lashkar M.Z.H."/>
            <person name="Akhand A.I."/>
            <person name="Morshed G."/>
            <person name="Roy S."/>
            <person name="Uddin K.S."/>
            <person name="Rabeya T."/>
            <person name="Hossain A.S."/>
            <person name="Chowdhury A."/>
            <person name="Snigdha A.R."/>
            <person name="Mortoza M.S."/>
            <person name="Matin S.A."/>
            <person name="Hoque S.M.E."/>
            <person name="Islam M.K."/>
            <person name="Roy D.K."/>
            <person name="Haider R."/>
            <person name="Moosa M.M."/>
            <person name="Elias S.M."/>
            <person name="Hasan A.M."/>
            <person name="Jahan S."/>
            <person name="Shafiuddin M."/>
            <person name="Mahmood N."/>
            <person name="Shommy N.S."/>
        </authorList>
    </citation>
    <scope>NUCLEOTIDE SEQUENCE [LARGE SCALE GENOMIC DNA]</scope>
    <source>
        <strain evidence="2">cv. O-4</strain>
    </source>
</reference>
<name>A0A1R3H249_9ROSI</name>
<evidence type="ECO:0000313" key="2">
    <source>
        <dbReference type="Proteomes" id="UP000187203"/>
    </source>
</evidence>
<comment type="caution">
    <text evidence="1">The sequence shown here is derived from an EMBL/GenBank/DDBJ whole genome shotgun (WGS) entry which is preliminary data.</text>
</comment>
<dbReference type="Proteomes" id="UP000187203">
    <property type="component" value="Unassembled WGS sequence"/>
</dbReference>
<evidence type="ECO:0000313" key="1">
    <source>
        <dbReference type="EMBL" id="OMO64320.1"/>
    </source>
</evidence>
<accession>A0A1R3H249</accession>
<dbReference type="EMBL" id="AWUE01020979">
    <property type="protein sequence ID" value="OMO64320.1"/>
    <property type="molecule type" value="Genomic_DNA"/>
</dbReference>
<protein>
    <submittedName>
        <fullName evidence="1">Uncharacterized protein</fullName>
    </submittedName>
</protein>
<dbReference type="AlphaFoldDB" id="A0A1R3H249"/>
<keyword evidence="2" id="KW-1185">Reference proteome</keyword>
<organism evidence="1 2">
    <name type="scientific">Corchorus olitorius</name>
    <dbReference type="NCBI Taxonomy" id="93759"/>
    <lineage>
        <taxon>Eukaryota</taxon>
        <taxon>Viridiplantae</taxon>
        <taxon>Streptophyta</taxon>
        <taxon>Embryophyta</taxon>
        <taxon>Tracheophyta</taxon>
        <taxon>Spermatophyta</taxon>
        <taxon>Magnoliopsida</taxon>
        <taxon>eudicotyledons</taxon>
        <taxon>Gunneridae</taxon>
        <taxon>Pentapetalae</taxon>
        <taxon>rosids</taxon>
        <taxon>malvids</taxon>
        <taxon>Malvales</taxon>
        <taxon>Malvaceae</taxon>
        <taxon>Grewioideae</taxon>
        <taxon>Apeibeae</taxon>
        <taxon>Corchorus</taxon>
    </lineage>
</organism>
<gene>
    <name evidence="1" type="ORF">COLO4_32072</name>
</gene>
<sequence>MEWLILRFQGERLPREGVAPEKMGYDSIQNELVAGKKSSHTKIIGAFPLCNCL</sequence>